<accession>A0A9K3D411</accession>
<feature type="non-terminal residue" evidence="1">
    <location>
        <position position="1"/>
    </location>
</feature>
<protein>
    <submittedName>
        <fullName evidence="1">Uncharacterized protein</fullName>
    </submittedName>
</protein>
<gene>
    <name evidence="1" type="ORF">KIPB_010100</name>
</gene>
<dbReference type="SUPFAM" id="SSF117281">
    <property type="entry name" value="Kelch motif"/>
    <property type="match status" value="1"/>
</dbReference>
<evidence type="ECO:0000313" key="1">
    <source>
        <dbReference type="EMBL" id="GIQ87950.1"/>
    </source>
</evidence>
<evidence type="ECO:0000313" key="2">
    <source>
        <dbReference type="Proteomes" id="UP000265618"/>
    </source>
</evidence>
<comment type="caution">
    <text evidence="1">The sequence shown here is derived from an EMBL/GenBank/DDBJ whole genome shotgun (WGS) entry which is preliminary data.</text>
</comment>
<dbReference type="InterPro" id="IPR006652">
    <property type="entry name" value="Kelch_1"/>
</dbReference>
<reference evidence="1 2" key="1">
    <citation type="journal article" date="2018" name="PLoS ONE">
        <title>The draft genome of Kipferlia bialata reveals reductive genome evolution in fornicate parasites.</title>
        <authorList>
            <person name="Tanifuji G."/>
            <person name="Takabayashi S."/>
            <person name="Kume K."/>
            <person name="Takagi M."/>
            <person name="Nakayama T."/>
            <person name="Kamikawa R."/>
            <person name="Inagaki Y."/>
            <person name="Hashimoto T."/>
        </authorList>
    </citation>
    <scope>NUCLEOTIDE SEQUENCE [LARGE SCALE GENOMIC DNA]</scope>
    <source>
        <strain evidence="1">NY0173</strain>
    </source>
</reference>
<dbReference type="Gene3D" id="2.120.10.80">
    <property type="entry name" value="Kelch-type beta propeller"/>
    <property type="match status" value="2"/>
</dbReference>
<keyword evidence="2" id="KW-1185">Reference proteome</keyword>
<dbReference type="SUPFAM" id="SSF50965">
    <property type="entry name" value="Galactose oxidase, central domain"/>
    <property type="match status" value="1"/>
</dbReference>
<sequence>MTTFSIPDEVHVSQAYVSIALSDTVLCGMGGLGQSDTIYGSDNAWCWDNASRAFSTPTVYDSTGQADPSALPPVSSPASLSLTLPASYTTGSVGGERVRGAVVHGGVPDCDMTDQLCYGGTIYSTTYLIRCSTEAGVYGLTVIPIASDGPALFGGGVAYDYAMDQLVLYGGYQPRNSYFYRLVDPFGASPSWELLNRVTATRSLASTLCIDPSLYPDVYSGVTSPSGCLSVAGTSGQPGSTKYVTVYNRRYTAVYSLSCTEEEGEGECTFAELGEIEPPMPGQTHTVVSSDGKSMYTMGGWYPFYRSVYVYTFGSDDESDNGNWECLSNCPDYTLRDTNSRPNGHLRPMMVTYDGYLYLFECYDTEDDEGTTLYHSHLLRREEQAYSSGQREQVDWELYQTFAADSETVPDFFVTDGTPVEVMLDSDGEGAFILYGNASSDLWKYRVGDRTMESLGNSSTSSVWPGQRAEGSLAVFPFGSRLAPTDHDTPYVNYHIPDAEDQRVSTLIYLTGGYDDTGCMSDLWVYDIAAGEWTQNTSVDVPLFCFTRGVVWEDKWLWVNGRTSNLGESIGETVRPNMMWYDFLSGTFHAQDLFSLGQHSLTVPGLRYDHGIIPIPPTEVDTAEAHETDAVALLYGGISKDGRFYSDVWSVNGLATGILSHSSK</sequence>
<dbReference type="AlphaFoldDB" id="A0A9K3D411"/>
<organism evidence="1 2">
    <name type="scientific">Kipferlia bialata</name>
    <dbReference type="NCBI Taxonomy" id="797122"/>
    <lineage>
        <taxon>Eukaryota</taxon>
        <taxon>Metamonada</taxon>
        <taxon>Carpediemonas-like organisms</taxon>
        <taxon>Kipferlia</taxon>
    </lineage>
</organism>
<dbReference type="EMBL" id="BDIP01003638">
    <property type="protein sequence ID" value="GIQ87950.1"/>
    <property type="molecule type" value="Genomic_DNA"/>
</dbReference>
<dbReference type="Proteomes" id="UP000265618">
    <property type="component" value="Unassembled WGS sequence"/>
</dbReference>
<dbReference type="InterPro" id="IPR015915">
    <property type="entry name" value="Kelch-typ_b-propeller"/>
</dbReference>
<name>A0A9K3D411_9EUKA</name>
<dbReference type="InterPro" id="IPR011043">
    <property type="entry name" value="Gal_Oxase/kelch_b-propeller"/>
</dbReference>
<dbReference type="Pfam" id="PF01344">
    <property type="entry name" value="Kelch_1"/>
    <property type="match status" value="1"/>
</dbReference>
<proteinExistence type="predicted"/>